<reference evidence="2" key="1">
    <citation type="journal article" date="2021" name="Proc. Natl. Acad. Sci. U.S.A.">
        <title>A Catalog of Tens of Thousands of Viruses from Human Metagenomes Reveals Hidden Associations with Chronic Diseases.</title>
        <authorList>
            <person name="Tisza M.J."/>
            <person name="Buck C.B."/>
        </authorList>
    </citation>
    <scope>NUCLEOTIDE SEQUENCE</scope>
    <source>
        <strain evidence="2">CtPEx3</strain>
    </source>
</reference>
<proteinExistence type="predicted"/>
<sequence length="35" mass="3878">MVSNASNPVMVKTEPFSYWNTNGKPVQESSGNLYT</sequence>
<evidence type="ECO:0000256" key="1">
    <source>
        <dbReference type="SAM" id="MobiDB-lite"/>
    </source>
</evidence>
<dbReference type="EMBL" id="BK014709">
    <property type="protein sequence ID" value="DAD68791.1"/>
    <property type="molecule type" value="Genomic_DNA"/>
</dbReference>
<feature type="compositionally biased region" description="Polar residues" evidence="1">
    <location>
        <begin position="18"/>
        <end position="35"/>
    </location>
</feature>
<accession>A0A8S5LFU6</accession>
<organism evidence="2">
    <name type="scientific">Siphoviridae sp. ctPEx3</name>
    <dbReference type="NCBI Taxonomy" id="2823578"/>
    <lineage>
        <taxon>Viruses</taxon>
        <taxon>Duplodnaviria</taxon>
        <taxon>Heunggongvirae</taxon>
        <taxon>Uroviricota</taxon>
        <taxon>Caudoviricetes</taxon>
    </lineage>
</organism>
<name>A0A8S5LFU6_9CAUD</name>
<feature type="region of interest" description="Disordered" evidence="1">
    <location>
        <begin position="16"/>
        <end position="35"/>
    </location>
</feature>
<evidence type="ECO:0000313" key="2">
    <source>
        <dbReference type="EMBL" id="DAD68791.1"/>
    </source>
</evidence>
<protein>
    <submittedName>
        <fullName evidence="2">Uncharacterized protein</fullName>
    </submittedName>
</protein>